<evidence type="ECO:0000256" key="2">
    <source>
        <dbReference type="ARBA" id="ARBA00005709"/>
    </source>
</evidence>
<evidence type="ECO:0000256" key="1">
    <source>
        <dbReference type="ARBA" id="ARBA00004365"/>
    </source>
</evidence>
<evidence type="ECO:0000313" key="5">
    <source>
        <dbReference type="EMBL" id="PYB75543.1"/>
    </source>
</evidence>
<comment type="caution">
    <text evidence="5">The sequence shown here is derived from an EMBL/GenBank/DDBJ whole genome shotgun (WGS) entry which is preliminary data.</text>
</comment>
<sequence>MTAVGSNLTSALSVSMLDASRAALERTRQSSAAPEARSPARENSAYWSIPTTLSASSLSLGSVQEANGVAAAVTDTAAAGLEEATDIVSRIQQKLIQAKALGANRPAIDAEIGTMKGKLAELVDDSSFNGQNWLKLEAGQRPKVASLIASLTSGERGELSINMIDVDTAQATLVSKEHADDGILTRSYAGTSMGGVPYDYYLMDVQSAVPNGARSREIRVDASTNSDELDGMISALNRVLIDMVGASAEVGAARSQISGEGDFLEGLAGASDLSSESRVRADLGEADARRAAEQARTELQGSALNIANASMGGWLKIYL</sequence>
<keyword evidence="3" id="KW-0975">Bacterial flagellum</keyword>
<proteinExistence type="inferred from homology"/>
<evidence type="ECO:0000259" key="4">
    <source>
        <dbReference type="Pfam" id="PF00669"/>
    </source>
</evidence>
<evidence type="ECO:0000256" key="3">
    <source>
        <dbReference type="ARBA" id="ARBA00023143"/>
    </source>
</evidence>
<dbReference type="EMBL" id="QJRY01000002">
    <property type="protein sequence ID" value="PYB75543.1"/>
    <property type="molecule type" value="Genomic_DNA"/>
</dbReference>
<organism evidence="5 6">
    <name type="scientific">Rhizobium wuzhouense</name>
    <dbReference type="NCBI Taxonomy" id="1986026"/>
    <lineage>
        <taxon>Bacteria</taxon>
        <taxon>Pseudomonadati</taxon>
        <taxon>Pseudomonadota</taxon>
        <taxon>Alphaproteobacteria</taxon>
        <taxon>Hyphomicrobiales</taxon>
        <taxon>Rhizobiaceae</taxon>
        <taxon>Rhizobium/Agrobacterium group</taxon>
        <taxon>Rhizobium</taxon>
    </lineage>
</organism>
<accession>A0ABX5NWG7</accession>
<dbReference type="InterPro" id="IPR001029">
    <property type="entry name" value="Flagellin_N"/>
</dbReference>
<keyword evidence="5" id="KW-0966">Cell projection</keyword>
<comment type="similarity">
    <text evidence="2">Belongs to the bacterial flagellin family.</text>
</comment>
<keyword evidence="5" id="KW-0282">Flagellum</keyword>
<dbReference type="SUPFAM" id="SSF64518">
    <property type="entry name" value="Phase 1 flagellin"/>
    <property type="match status" value="1"/>
</dbReference>
<reference evidence="5 6" key="1">
    <citation type="submission" date="2018-06" db="EMBL/GenBank/DDBJ databases">
        <title>Rhizobium wuzhouense sp. nov., isolated from roots of Oryza officinalis.</title>
        <authorList>
            <person name="Yuan T."/>
        </authorList>
    </citation>
    <scope>NUCLEOTIDE SEQUENCE [LARGE SCALE GENOMIC DNA]</scope>
    <source>
        <strain evidence="5 6">W44</strain>
    </source>
</reference>
<keyword evidence="6" id="KW-1185">Reference proteome</keyword>
<name>A0ABX5NWG7_9HYPH</name>
<keyword evidence="5" id="KW-0969">Cilium</keyword>
<dbReference type="RefSeq" id="WP_110790929.1">
    <property type="nucleotide sequence ID" value="NZ_QJRY01000002.1"/>
</dbReference>
<evidence type="ECO:0000313" key="6">
    <source>
        <dbReference type="Proteomes" id="UP000247536"/>
    </source>
</evidence>
<dbReference type="Gene3D" id="1.20.1330.10">
    <property type="entry name" value="f41 fragment of flagellin, N-terminal domain"/>
    <property type="match status" value="1"/>
</dbReference>
<gene>
    <name evidence="5" type="ORF">DMY87_08955</name>
</gene>
<dbReference type="Proteomes" id="UP000247536">
    <property type="component" value="Unassembled WGS sequence"/>
</dbReference>
<protein>
    <submittedName>
        <fullName evidence="5">Flagellar hook associated protein</fullName>
    </submittedName>
</protein>
<comment type="subcellular location">
    <subcellularLocation>
        <location evidence="1">Bacterial flagellum</location>
    </subcellularLocation>
</comment>
<dbReference type="Pfam" id="PF00669">
    <property type="entry name" value="Flagellin_N"/>
    <property type="match status" value="1"/>
</dbReference>
<feature type="domain" description="Flagellin N-terminal" evidence="4">
    <location>
        <begin position="40"/>
        <end position="135"/>
    </location>
</feature>